<dbReference type="InParanoid" id="A0A077ZMN3"/>
<reference evidence="1 2" key="1">
    <citation type="submission" date="2014-06" db="EMBL/GenBank/DDBJ databases">
        <authorList>
            <person name="Swart Estienne"/>
        </authorList>
    </citation>
    <scope>NUCLEOTIDE SEQUENCE [LARGE SCALE GENOMIC DNA]</scope>
    <source>
        <strain evidence="1 2">130c</strain>
    </source>
</reference>
<sequence length="178" mass="20115">MKGFITNNKVNAQGKRVIFSDDGACNIHFISGNTYSISGVQDAALDSNGTIYAITTQDISIDKYKRFGSIAKFYSKKHYKNIEIYQDKPVLVKQNGILESFNQLCVQQISAGQNNSGGLFALNCGQQNDSLFQVMRWNKDINNWEKIGNILAEKIAAYSYDVVYIYRQSSIFEHTIKK</sequence>
<protein>
    <submittedName>
        <fullName evidence="1">Uncharacterized protein</fullName>
    </submittedName>
</protein>
<dbReference type="AlphaFoldDB" id="A0A077ZMN3"/>
<proteinExistence type="predicted"/>
<evidence type="ECO:0000313" key="2">
    <source>
        <dbReference type="Proteomes" id="UP000039865"/>
    </source>
</evidence>
<name>A0A077ZMN3_STYLE</name>
<dbReference type="Proteomes" id="UP000039865">
    <property type="component" value="Unassembled WGS sequence"/>
</dbReference>
<keyword evidence="2" id="KW-1185">Reference proteome</keyword>
<dbReference type="EMBL" id="CCKQ01000159">
    <property type="protein sequence ID" value="CDW71227.1"/>
    <property type="molecule type" value="Genomic_DNA"/>
</dbReference>
<evidence type="ECO:0000313" key="1">
    <source>
        <dbReference type="EMBL" id="CDW71227.1"/>
    </source>
</evidence>
<gene>
    <name evidence="1" type="primary">Contig17171.g18294</name>
    <name evidence="1" type="ORF">STYLEM_168</name>
</gene>
<organism evidence="1 2">
    <name type="scientific">Stylonychia lemnae</name>
    <name type="common">Ciliate</name>
    <dbReference type="NCBI Taxonomy" id="5949"/>
    <lineage>
        <taxon>Eukaryota</taxon>
        <taxon>Sar</taxon>
        <taxon>Alveolata</taxon>
        <taxon>Ciliophora</taxon>
        <taxon>Intramacronucleata</taxon>
        <taxon>Spirotrichea</taxon>
        <taxon>Stichotrichia</taxon>
        <taxon>Sporadotrichida</taxon>
        <taxon>Oxytrichidae</taxon>
        <taxon>Stylonychinae</taxon>
        <taxon>Stylonychia</taxon>
    </lineage>
</organism>
<accession>A0A077ZMN3</accession>